<dbReference type="AlphaFoldDB" id="A0A2M9BSN9"/>
<dbReference type="Gene3D" id="3.10.180.10">
    <property type="entry name" value="2,3-Dihydroxybiphenyl 1,2-Dioxygenase, domain 1"/>
    <property type="match status" value="1"/>
</dbReference>
<dbReference type="InterPro" id="IPR037523">
    <property type="entry name" value="VOC_core"/>
</dbReference>
<dbReference type="OrthoDB" id="9798430at2"/>
<dbReference type="PANTHER" id="PTHR36503">
    <property type="entry name" value="BLR2520 PROTEIN"/>
    <property type="match status" value="1"/>
</dbReference>
<reference evidence="2 3" key="1">
    <citation type="submission" date="2017-11" db="EMBL/GenBank/DDBJ databases">
        <title>Genomic Encyclopedia of Archaeal and Bacterial Type Strains, Phase II (KMG-II): From Individual Species to Whole Genera.</title>
        <authorList>
            <person name="Goeker M."/>
        </authorList>
    </citation>
    <scope>NUCLEOTIDE SEQUENCE [LARGE SCALE GENOMIC DNA]</scope>
    <source>
        <strain evidence="2 3">DSM 11115</strain>
    </source>
</reference>
<gene>
    <name evidence="2" type="ORF">CLV45_2378</name>
</gene>
<protein>
    <recommendedName>
        <fullName evidence="1">VOC domain-containing protein</fullName>
    </recommendedName>
</protein>
<keyword evidence="3" id="KW-1185">Reference proteome</keyword>
<dbReference type="Pfam" id="PF22677">
    <property type="entry name" value="Ble-like_N"/>
    <property type="match status" value="1"/>
</dbReference>
<dbReference type="InterPro" id="IPR029068">
    <property type="entry name" value="Glyas_Bleomycin-R_OHBP_Dase"/>
</dbReference>
<name>A0A2M9BSN9_9BACT</name>
<dbReference type="RefSeq" id="WP_100336565.1">
    <property type="nucleotide sequence ID" value="NZ_PGFA01000001.1"/>
</dbReference>
<proteinExistence type="predicted"/>
<evidence type="ECO:0000313" key="3">
    <source>
        <dbReference type="Proteomes" id="UP000228535"/>
    </source>
</evidence>
<dbReference type="InterPro" id="IPR053863">
    <property type="entry name" value="Glyoxy/Ble-like_N"/>
</dbReference>
<dbReference type="SUPFAM" id="SSF54593">
    <property type="entry name" value="Glyoxalase/Bleomycin resistance protein/Dihydroxybiphenyl dioxygenase"/>
    <property type="match status" value="1"/>
</dbReference>
<dbReference type="PROSITE" id="PS51819">
    <property type="entry name" value="VOC"/>
    <property type="match status" value="1"/>
</dbReference>
<dbReference type="EMBL" id="PGFA01000001">
    <property type="protein sequence ID" value="PJJ60941.1"/>
    <property type="molecule type" value="Genomic_DNA"/>
</dbReference>
<dbReference type="PANTHER" id="PTHR36503:SF2">
    <property type="entry name" value="BLR2408 PROTEIN"/>
    <property type="match status" value="1"/>
</dbReference>
<sequence length="145" mass="16194">MATNIFINLPVKDLNASVAFFTQLGFEFNPQFTDEKATCMIISDTINVMLLVESFFSSFTTKPLVNAHQANEFILCLSADSRAEVDRLADAALAAGGQSVPQEPQNEMEFMYDRNFQDLDGHLWNIMYMDPTFAQQPATPEVAAQ</sequence>
<evidence type="ECO:0000259" key="1">
    <source>
        <dbReference type="PROSITE" id="PS51819"/>
    </source>
</evidence>
<feature type="domain" description="VOC" evidence="1">
    <location>
        <begin position="3"/>
        <end position="129"/>
    </location>
</feature>
<accession>A0A2M9BSN9</accession>
<evidence type="ECO:0000313" key="2">
    <source>
        <dbReference type="EMBL" id="PJJ60941.1"/>
    </source>
</evidence>
<organism evidence="2 3">
    <name type="scientific">Hymenobacter chitinivorans DSM 11115</name>
    <dbReference type="NCBI Taxonomy" id="1121954"/>
    <lineage>
        <taxon>Bacteria</taxon>
        <taxon>Pseudomonadati</taxon>
        <taxon>Bacteroidota</taxon>
        <taxon>Cytophagia</taxon>
        <taxon>Cytophagales</taxon>
        <taxon>Hymenobacteraceae</taxon>
        <taxon>Hymenobacter</taxon>
    </lineage>
</organism>
<dbReference type="Proteomes" id="UP000228535">
    <property type="component" value="Unassembled WGS sequence"/>
</dbReference>
<comment type="caution">
    <text evidence="2">The sequence shown here is derived from an EMBL/GenBank/DDBJ whole genome shotgun (WGS) entry which is preliminary data.</text>
</comment>